<gene>
    <name evidence="13 16" type="primary">leuB</name>
    <name evidence="16" type="ORF">JZO76_08070</name>
</gene>
<reference evidence="16 17" key="1">
    <citation type="submission" date="2021-03" db="EMBL/GenBank/DDBJ databases">
        <title>Enterococcal diversity collection.</title>
        <authorList>
            <person name="Gilmore M.S."/>
            <person name="Schwartzman J."/>
            <person name="Van Tyne D."/>
            <person name="Martin M."/>
            <person name="Earl A.M."/>
            <person name="Manson A.L."/>
            <person name="Straub T."/>
            <person name="Salamzade R."/>
            <person name="Saavedra J."/>
            <person name="Lebreton F."/>
            <person name="Prichula J."/>
            <person name="Schaufler K."/>
            <person name="Gaca A."/>
            <person name="Sgardioli B."/>
            <person name="Wagenaar J."/>
            <person name="Strong T."/>
        </authorList>
    </citation>
    <scope>NUCLEOTIDE SEQUENCE [LARGE SCALE GENOMIC DNA]</scope>
    <source>
        <strain evidence="16 17">MJM12</strain>
    </source>
</reference>
<keyword evidence="12 13" id="KW-0100">Branched-chain amino acid biosynthesis</keyword>
<evidence type="ECO:0000259" key="15">
    <source>
        <dbReference type="SMART" id="SM01329"/>
    </source>
</evidence>
<comment type="similarity">
    <text evidence="4 13">Belongs to the isocitrate and isopropylmalate dehydrogenases family. LeuB type 1 subfamily.</text>
</comment>
<dbReference type="NCBIfam" id="TIGR00169">
    <property type="entry name" value="leuB"/>
    <property type="match status" value="1"/>
</dbReference>
<keyword evidence="11 13" id="KW-0520">NAD</keyword>
<feature type="domain" description="Isopropylmalate dehydrogenase-like" evidence="15">
    <location>
        <begin position="4"/>
        <end position="345"/>
    </location>
</feature>
<comment type="caution">
    <text evidence="16">The sequence shown here is derived from an EMBL/GenBank/DDBJ whole genome shotgun (WGS) entry which is preliminary data.</text>
</comment>
<evidence type="ECO:0000256" key="12">
    <source>
        <dbReference type="ARBA" id="ARBA00023304"/>
    </source>
</evidence>
<dbReference type="InterPro" id="IPR019818">
    <property type="entry name" value="IsoCit/isopropylmalate_DH_CS"/>
</dbReference>
<dbReference type="PROSITE" id="PS00470">
    <property type="entry name" value="IDH_IMDH"/>
    <property type="match status" value="1"/>
</dbReference>
<dbReference type="GO" id="GO:0003862">
    <property type="term" value="F:3-isopropylmalate dehydrogenase activity"/>
    <property type="evidence" value="ECO:0007669"/>
    <property type="project" value="UniProtKB-EC"/>
</dbReference>
<comment type="function">
    <text evidence="13 14">Catalyzes the oxidation of 3-carboxy-2-hydroxy-4-methylpentanoate (3-isopropylmalate) to 3-carboxy-4-methyl-2-oxopentanoate. The product decarboxylates to 4-methyl-2 oxopentanoate.</text>
</comment>
<keyword evidence="13" id="KW-0464">Manganese</keyword>
<feature type="binding site" evidence="13">
    <location>
        <begin position="278"/>
        <end position="290"/>
    </location>
    <ligand>
        <name>NAD(+)</name>
        <dbReference type="ChEBI" id="CHEBI:57540"/>
    </ligand>
</feature>
<keyword evidence="10 13" id="KW-0560">Oxidoreductase</keyword>
<keyword evidence="7 13" id="KW-0028">Amino-acid biosynthesis</keyword>
<dbReference type="PANTHER" id="PTHR42979">
    <property type="entry name" value="3-ISOPROPYLMALATE DEHYDROGENASE"/>
    <property type="match status" value="1"/>
</dbReference>
<dbReference type="EC" id="1.1.1.85" evidence="13"/>
<feature type="binding site" evidence="13">
    <location>
        <position position="135"/>
    </location>
    <ligand>
        <name>substrate</name>
    </ligand>
</feature>
<dbReference type="PANTHER" id="PTHR42979:SF1">
    <property type="entry name" value="3-ISOPROPYLMALATE DEHYDROGENASE"/>
    <property type="match status" value="1"/>
</dbReference>
<evidence type="ECO:0000256" key="8">
    <source>
        <dbReference type="ARBA" id="ARBA00022723"/>
    </source>
</evidence>
<name>A0ABS3H7T3_9ENTE</name>
<feature type="site" description="Important for catalysis" evidence="13">
    <location>
        <position position="188"/>
    </location>
</feature>
<dbReference type="SMART" id="SM01329">
    <property type="entry name" value="Iso_dh"/>
    <property type="match status" value="1"/>
</dbReference>
<feature type="binding site" evidence="13">
    <location>
        <position position="97"/>
    </location>
    <ligand>
        <name>substrate</name>
    </ligand>
</feature>
<feature type="site" description="Important for catalysis" evidence="13">
    <location>
        <position position="142"/>
    </location>
</feature>
<comment type="catalytic activity">
    <reaction evidence="1 13 14">
        <text>(2R,3S)-3-isopropylmalate + NAD(+) = 4-methyl-2-oxopentanoate + CO2 + NADH</text>
        <dbReference type="Rhea" id="RHEA:32271"/>
        <dbReference type="ChEBI" id="CHEBI:16526"/>
        <dbReference type="ChEBI" id="CHEBI:17865"/>
        <dbReference type="ChEBI" id="CHEBI:35121"/>
        <dbReference type="ChEBI" id="CHEBI:57540"/>
        <dbReference type="ChEBI" id="CHEBI:57945"/>
        <dbReference type="EC" id="1.1.1.85"/>
    </reaction>
</comment>
<feature type="binding site" evidence="13">
    <location>
        <position position="220"/>
    </location>
    <ligand>
        <name>substrate</name>
    </ligand>
</feature>
<keyword evidence="9 13" id="KW-0460">Magnesium</keyword>
<feature type="binding site" evidence="13">
    <location>
        <position position="248"/>
    </location>
    <ligand>
        <name>Mg(2+)</name>
        <dbReference type="ChEBI" id="CHEBI:18420"/>
    </ligand>
</feature>
<feature type="binding site" evidence="13">
    <location>
        <position position="107"/>
    </location>
    <ligand>
        <name>substrate</name>
    </ligand>
</feature>
<dbReference type="InterPro" id="IPR004429">
    <property type="entry name" value="Isopropylmalate_DH"/>
</dbReference>
<keyword evidence="17" id="KW-1185">Reference proteome</keyword>
<keyword evidence="6 13" id="KW-0432">Leucine biosynthesis</keyword>
<evidence type="ECO:0000313" key="17">
    <source>
        <dbReference type="Proteomes" id="UP000664256"/>
    </source>
</evidence>
<evidence type="ECO:0000256" key="9">
    <source>
        <dbReference type="ARBA" id="ARBA00022842"/>
    </source>
</evidence>
<feature type="binding site" evidence="13">
    <location>
        <position position="220"/>
    </location>
    <ligand>
        <name>Mg(2+)</name>
        <dbReference type="ChEBI" id="CHEBI:18420"/>
    </ligand>
</feature>
<dbReference type="EMBL" id="JAFLVT010000008">
    <property type="protein sequence ID" value="MBO0449494.1"/>
    <property type="molecule type" value="Genomic_DNA"/>
</dbReference>
<evidence type="ECO:0000256" key="2">
    <source>
        <dbReference type="ARBA" id="ARBA00001936"/>
    </source>
</evidence>
<comment type="caution">
    <text evidence="13">Lacks conserved residue(s) required for the propagation of feature annotation.</text>
</comment>
<dbReference type="SUPFAM" id="SSF53659">
    <property type="entry name" value="Isocitrate/Isopropylmalate dehydrogenase-like"/>
    <property type="match status" value="1"/>
</dbReference>
<protein>
    <recommendedName>
        <fullName evidence="13">3-isopropylmalate dehydrogenase</fullName>
        <ecNumber evidence="13">1.1.1.85</ecNumber>
    </recommendedName>
    <alternativeName>
        <fullName evidence="13">3-IPM-DH</fullName>
    </alternativeName>
    <alternativeName>
        <fullName evidence="13">Beta-IPM dehydrogenase</fullName>
        <shortName evidence="13">IMDH</shortName>
    </alternativeName>
</protein>
<dbReference type="Gene3D" id="3.40.718.10">
    <property type="entry name" value="Isopropylmalate Dehydrogenase"/>
    <property type="match status" value="1"/>
</dbReference>
<evidence type="ECO:0000313" key="16">
    <source>
        <dbReference type="EMBL" id="MBO0449494.1"/>
    </source>
</evidence>
<dbReference type="Pfam" id="PF00180">
    <property type="entry name" value="Iso_dh"/>
    <property type="match status" value="1"/>
</dbReference>
<keyword evidence="13" id="KW-0963">Cytoplasm</keyword>
<feature type="binding site" evidence="13">
    <location>
        <position position="244"/>
    </location>
    <ligand>
        <name>Mg(2+)</name>
        <dbReference type="ChEBI" id="CHEBI:18420"/>
    </ligand>
</feature>
<keyword evidence="8 13" id="KW-0479">Metal-binding</keyword>
<evidence type="ECO:0000256" key="5">
    <source>
        <dbReference type="ARBA" id="ARBA00011738"/>
    </source>
</evidence>
<evidence type="ECO:0000256" key="4">
    <source>
        <dbReference type="ARBA" id="ARBA00008319"/>
    </source>
</evidence>
<comment type="cofactor">
    <cofactor evidence="13 14">
        <name>Mg(2+)</name>
        <dbReference type="ChEBI" id="CHEBI:18420"/>
    </cofactor>
    <cofactor evidence="13 14">
        <name>Mn(2+)</name>
        <dbReference type="ChEBI" id="CHEBI:29035"/>
    </cofactor>
    <text evidence="13 14">Binds 1 Mg(2+) or Mn(2+) ion per subunit.</text>
</comment>
<sequence length="351" mass="37533">MMKKITVLAGDGIGPEIMNSAIAVLQAAAPKYGQKFQFDEQPFGGAGIEVSGKGLPQKTLVACQNADAILLGAIGGIAGSPWEKAEQTPEQGLLALRKALNLFANIRPISVPDALLPLSPIKEAIVKGTDFIVVRELTSGIYFGEPRELQEQAAFDTCRYTQKEIARIAHKAFQIAQTRNKKVTSVDKANVLATSKLWRKVVTQVAKQYPDCTLEHQLVDSCAMRIVQQPTEFDVIVTENLFGDILSDEASVLPGTLGVLPSASHSENGVSLYEPIHGSAPDIAGKNIANPASMILSAALMLRQSFNEEKMAQAIETAVFAVMDEGVITADLGGSAKTTEFTTAVINKIQA</sequence>
<evidence type="ECO:0000256" key="10">
    <source>
        <dbReference type="ARBA" id="ARBA00023002"/>
    </source>
</evidence>
<evidence type="ECO:0000256" key="1">
    <source>
        <dbReference type="ARBA" id="ARBA00000624"/>
    </source>
</evidence>
<evidence type="ECO:0000256" key="14">
    <source>
        <dbReference type="RuleBase" id="RU004445"/>
    </source>
</evidence>
<accession>A0ABS3H7T3</accession>
<proteinExistence type="inferred from homology"/>
<evidence type="ECO:0000256" key="6">
    <source>
        <dbReference type="ARBA" id="ARBA00022430"/>
    </source>
</evidence>
<evidence type="ECO:0000256" key="7">
    <source>
        <dbReference type="ARBA" id="ARBA00022605"/>
    </source>
</evidence>
<comment type="cofactor">
    <cofactor evidence="2">
        <name>Mn(2+)</name>
        <dbReference type="ChEBI" id="CHEBI:29035"/>
    </cofactor>
</comment>
<organism evidence="16 17">
    <name type="scientific">Candidatus Enterococcus myersii</name>
    <dbReference type="NCBI Taxonomy" id="2815322"/>
    <lineage>
        <taxon>Bacteria</taxon>
        <taxon>Bacillati</taxon>
        <taxon>Bacillota</taxon>
        <taxon>Bacilli</taxon>
        <taxon>Lactobacillales</taxon>
        <taxon>Enterococcaceae</taxon>
        <taxon>Enterococcus</taxon>
    </lineage>
</organism>
<dbReference type="Proteomes" id="UP000664256">
    <property type="component" value="Unassembled WGS sequence"/>
</dbReference>
<dbReference type="InterPro" id="IPR024084">
    <property type="entry name" value="IsoPropMal-DH-like_dom"/>
</dbReference>
<evidence type="ECO:0000256" key="13">
    <source>
        <dbReference type="HAMAP-Rule" id="MF_01033"/>
    </source>
</evidence>
<evidence type="ECO:0000256" key="11">
    <source>
        <dbReference type="ARBA" id="ARBA00023027"/>
    </source>
</evidence>
<dbReference type="HAMAP" id="MF_01033">
    <property type="entry name" value="LeuB_type1"/>
    <property type="match status" value="1"/>
</dbReference>
<comment type="subunit">
    <text evidence="5 13 14">Homodimer.</text>
</comment>
<comment type="pathway">
    <text evidence="3 13 14">Amino-acid biosynthesis; L-leucine biosynthesis; L-leucine from 3-methyl-2-oxobutanoate: step 3/4.</text>
</comment>
<evidence type="ECO:0000256" key="3">
    <source>
        <dbReference type="ARBA" id="ARBA00004762"/>
    </source>
</evidence>
<comment type="subcellular location">
    <subcellularLocation>
        <location evidence="13">Cytoplasm</location>
    </subcellularLocation>
</comment>